<feature type="transmembrane region" description="Helical" evidence="1">
    <location>
        <begin position="150"/>
        <end position="173"/>
    </location>
</feature>
<feature type="transmembrane region" description="Helical" evidence="1">
    <location>
        <begin position="34"/>
        <end position="58"/>
    </location>
</feature>
<feature type="transmembrane region" description="Helical" evidence="1">
    <location>
        <begin position="205"/>
        <end position="227"/>
    </location>
</feature>
<dbReference type="PANTHER" id="PTHR23021:SF11">
    <property type="entry name" value="SERPENTINE RECEPTOR, CLASS T"/>
    <property type="match status" value="1"/>
</dbReference>
<dbReference type="Gene3D" id="1.20.1070.10">
    <property type="entry name" value="Rhodopsin 7-helix transmembrane proteins"/>
    <property type="match status" value="1"/>
</dbReference>
<keyword evidence="3" id="KW-1185">Reference proteome</keyword>
<gene>
    <name evidence="2" type="ORF">DdX_21173</name>
</gene>
<sequence>MNVYLFDRAKYDRLYNCSILTSTEWESRKNPMSVIGSLNIITVTIYQSLYFVFLLTMLRKLFWQHSCYKIMFVLGVCDVGATLIGGTFAGIFAIRGDIFCTNQTAMYLVGCVEEPIWSACCVNGLILLLNRAVNLVDEKYAHALFGKAKVYVWLMIPFGIFFHCYFFTTPYLFNSLYGAAFLNPYMGVPEIQGDFSEYDNPFSQWFGYFVSVMYPLMYLVLCAILWYKTRSSRSGINSTQKQITVQSVAVSILLAIVSSSYVTIQFVEIPKFMIVALQFMWMASHGASVFTYIFINKSMRKEAGKMVQEWLIIAKCGSAKSEDISGAR</sequence>
<evidence type="ECO:0000256" key="1">
    <source>
        <dbReference type="SAM" id="Phobius"/>
    </source>
</evidence>
<dbReference type="PANTHER" id="PTHR23021">
    <property type="entry name" value="SERPENTINE RECEPTOR, CLASS T"/>
    <property type="match status" value="1"/>
</dbReference>
<keyword evidence="1" id="KW-0812">Transmembrane</keyword>
<reference evidence="2" key="1">
    <citation type="submission" date="2022-01" db="EMBL/GenBank/DDBJ databases">
        <title>Genome Sequence Resource for Two Populations of Ditylenchus destructor, the Migratory Endoparasitic Phytonematode.</title>
        <authorList>
            <person name="Zhang H."/>
            <person name="Lin R."/>
            <person name="Xie B."/>
        </authorList>
    </citation>
    <scope>NUCLEOTIDE SEQUENCE</scope>
    <source>
        <strain evidence="2">BazhouSP</strain>
    </source>
</reference>
<feature type="transmembrane region" description="Helical" evidence="1">
    <location>
        <begin position="273"/>
        <end position="295"/>
    </location>
</feature>
<dbReference type="EMBL" id="JAKKPZ010000744">
    <property type="protein sequence ID" value="KAI1692581.1"/>
    <property type="molecule type" value="Genomic_DNA"/>
</dbReference>
<organism evidence="2 3">
    <name type="scientific">Ditylenchus destructor</name>
    <dbReference type="NCBI Taxonomy" id="166010"/>
    <lineage>
        <taxon>Eukaryota</taxon>
        <taxon>Metazoa</taxon>
        <taxon>Ecdysozoa</taxon>
        <taxon>Nematoda</taxon>
        <taxon>Chromadorea</taxon>
        <taxon>Rhabditida</taxon>
        <taxon>Tylenchina</taxon>
        <taxon>Tylenchomorpha</taxon>
        <taxon>Sphaerularioidea</taxon>
        <taxon>Anguinidae</taxon>
        <taxon>Anguininae</taxon>
        <taxon>Ditylenchus</taxon>
    </lineage>
</organism>
<keyword evidence="1" id="KW-0472">Membrane</keyword>
<dbReference type="Proteomes" id="UP001201812">
    <property type="component" value="Unassembled WGS sequence"/>
</dbReference>
<dbReference type="Pfam" id="PF10321">
    <property type="entry name" value="7TM_GPCR_Srt"/>
    <property type="match status" value="1"/>
</dbReference>
<protein>
    <submittedName>
        <fullName evidence="2">Serpentine type 7TM GPCR chemoreceptor srt domain-containing protein</fullName>
    </submittedName>
</protein>
<dbReference type="AlphaFoldDB" id="A0AAD4MJJ0"/>
<dbReference type="SUPFAM" id="SSF81321">
    <property type="entry name" value="Family A G protein-coupled receptor-like"/>
    <property type="match status" value="1"/>
</dbReference>
<evidence type="ECO:0000313" key="3">
    <source>
        <dbReference type="Proteomes" id="UP001201812"/>
    </source>
</evidence>
<dbReference type="InterPro" id="IPR019425">
    <property type="entry name" value="7TM_GPCR_serpentine_rcpt_Srt"/>
</dbReference>
<proteinExistence type="predicted"/>
<accession>A0AAD4MJJ0</accession>
<evidence type="ECO:0000313" key="2">
    <source>
        <dbReference type="EMBL" id="KAI1692581.1"/>
    </source>
</evidence>
<keyword evidence="1" id="KW-1133">Transmembrane helix</keyword>
<name>A0AAD4MJJ0_9BILA</name>
<feature type="transmembrane region" description="Helical" evidence="1">
    <location>
        <begin position="248"/>
        <end position="267"/>
    </location>
</feature>
<comment type="caution">
    <text evidence="2">The sequence shown here is derived from an EMBL/GenBank/DDBJ whole genome shotgun (WGS) entry which is preliminary data.</text>
</comment>
<feature type="transmembrane region" description="Helical" evidence="1">
    <location>
        <begin position="70"/>
        <end position="94"/>
    </location>
</feature>